<evidence type="ECO:0000313" key="3">
    <source>
        <dbReference type="Proteomes" id="UP001139485"/>
    </source>
</evidence>
<evidence type="ECO:0000313" key="2">
    <source>
        <dbReference type="EMBL" id="MCM0622496.1"/>
    </source>
</evidence>
<dbReference type="RefSeq" id="WP_250828704.1">
    <property type="nucleotide sequence ID" value="NZ_JAMOIL010000037.1"/>
</dbReference>
<dbReference type="EMBL" id="JAMOIL010000037">
    <property type="protein sequence ID" value="MCM0622496.1"/>
    <property type="molecule type" value="Genomic_DNA"/>
</dbReference>
<keyword evidence="3" id="KW-1185">Reference proteome</keyword>
<evidence type="ECO:0000259" key="1">
    <source>
        <dbReference type="Pfam" id="PF12728"/>
    </source>
</evidence>
<name>A0A9X2DAT0_9ACTN</name>
<sequence>MTTSQAAEHFGIPSGRIREWRAAGRIRPVGIIPGRGRGGMVPLYRPADLQPLVDQYRDYVTRRSQRNA</sequence>
<dbReference type="Pfam" id="PF12728">
    <property type="entry name" value="HTH_17"/>
    <property type="match status" value="1"/>
</dbReference>
<comment type="caution">
    <text evidence="2">The sequence shown here is derived from an EMBL/GenBank/DDBJ whole genome shotgun (WGS) entry which is preliminary data.</text>
</comment>
<feature type="domain" description="Helix-turn-helix" evidence="1">
    <location>
        <begin position="1"/>
        <end position="34"/>
    </location>
</feature>
<dbReference type="InterPro" id="IPR041657">
    <property type="entry name" value="HTH_17"/>
</dbReference>
<proteinExistence type="predicted"/>
<reference evidence="2" key="1">
    <citation type="submission" date="2022-05" db="EMBL/GenBank/DDBJ databases">
        <authorList>
            <person name="Tuo L."/>
        </authorList>
    </citation>
    <scope>NUCLEOTIDE SEQUENCE</scope>
    <source>
        <strain evidence="2">BSK12Z-4</strain>
    </source>
</reference>
<dbReference type="AlphaFoldDB" id="A0A9X2DAT0"/>
<organism evidence="2 3">
    <name type="scientific">Nocardioides bruguierae</name>
    <dbReference type="NCBI Taxonomy" id="2945102"/>
    <lineage>
        <taxon>Bacteria</taxon>
        <taxon>Bacillati</taxon>
        <taxon>Actinomycetota</taxon>
        <taxon>Actinomycetes</taxon>
        <taxon>Propionibacteriales</taxon>
        <taxon>Nocardioidaceae</taxon>
        <taxon>Nocardioides</taxon>
    </lineage>
</organism>
<gene>
    <name evidence="2" type="ORF">M8330_19585</name>
</gene>
<accession>A0A9X2DAT0</accession>
<protein>
    <submittedName>
        <fullName evidence="2">Helix-turn-helix domain-containing protein</fullName>
    </submittedName>
</protein>
<dbReference type="Proteomes" id="UP001139485">
    <property type="component" value="Unassembled WGS sequence"/>
</dbReference>